<evidence type="ECO:0000313" key="1">
    <source>
        <dbReference type="EMBL" id="KAH9309544.1"/>
    </source>
</evidence>
<dbReference type="Proteomes" id="UP000824469">
    <property type="component" value="Unassembled WGS sequence"/>
</dbReference>
<name>A0AA38KVJ4_TAXCH</name>
<feature type="non-terminal residue" evidence="1">
    <location>
        <position position="133"/>
    </location>
</feature>
<accession>A0AA38KVJ4</accession>
<keyword evidence="2" id="KW-1185">Reference proteome</keyword>
<gene>
    <name evidence="1" type="ORF">KI387_037455</name>
</gene>
<evidence type="ECO:0000313" key="2">
    <source>
        <dbReference type="Proteomes" id="UP000824469"/>
    </source>
</evidence>
<dbReference type="EMBL" id="JAHRHJ020000007">
    <property type="protein sequence ID" value="KAH9309544.1"/>
    <property type="molecule type" value="Genomic_DNA"/>
</dbReference>
<comment type="caution">
    <text evidence="1">The sequence shown here is derived from an EMBL/GenBank/DDBJ whole genome shotgun (WGS) entry which is preliminary data.</text>
</comment>
<organism evidence="1 2">
    <name type="scientific">Taxus chinensis</name>
    <name type="common">Chinese yew</name>
    <name type="synonym">Taxus wallichiana var. chinensis</name>
    <dbReference type="NCBI Taxonomy" id="29808"/>
    <lineage>
        <taxon>Eukaryota</taxon>
        <taxon>Viridiplantae</taxon>
        <taxon>Streptophyta</taxon>
        <taxon>Embryophyta</taxon>
        <taxon>Tracheophyta</taxon>
        <taxon>Spermatophyta</taxon>
        <taxon>Pinopsida</taxon>
        <taxon>Pinidae</taxon>
        <taxon>Conifers II</taxon>
        <taxon>Cupressales</taxon>
        <taxon>Taxaceae</taxon>
        <taxon>Taxus</taxon>
    </lineage>
</organism>
<proteinExistence type="predicted"/>
<reference evidence="1 2" key="1">
    <citation type="journal article" date="2021" name="Nat. Plants">
        <title>The Taxus genome provides insights into paclitaxel biosynthesis.</title>
        <authorList>
            <person name="Xiong X."/>
            <person name="Gou J."/>
            <person name="Liao Q."/>
            <person name="Li Y."/>
            <person name="Zhou Q."/>
            <person name="Bi G."/>
            <person name="Li C."/>
            <person name="Du R."/>
            <person name="Wang X."/>
            <person name="Sun T."/>
            <person name="Guo L."/>
            <person name="Liang H."/>
            <person name="Lu P."/>
            <person name="Wu Y."/>
            <person name="Zhang Z."/>
            <person name="Ro D.K."/>
            <person name="Shang Y."/>
            <person name="Huang S."/>
            <person name="Yan J."/>
        </authorList>
    </citation>
    <scope>NUCLEOTIDE SEQUENCE [LARGE SCALE GENOMIC DNA]</scope>
    <source>
        <strain evidence="1">Ta-2019</strain>
    </source>
</reference>
<protein>
    <submittedName>
        <fullName evidence="1">Uncharacterized protein</fullName>
    </submittedName>
</protein>
<dbReference type="AlphaFoldDB" id="A0AA38KVJ4"/>
<sequence length="133" mass="14058">MFEEVVDLGFVEDGLVCEALVLVIGALVQGGNTTMYELLSGVGPISNKILSINGGDVTPLGGSILDRIKPSPSQGVQIHVKIHVKKTNQSPAQASFKDALQQFGNGNMVLLEANRNNPMAYAKSTPSVCFGDE</sequence>